<dbReference type="AlphaFoldDB" id="A0AAG5DPI3"/>
<protein>
    <submittedName>
        <fullName evidence="1">Uncharacterized protein</fullName>
    </submittedName>
</protein>
<name>A0AAG5DPI3_ANOAO</name>
<evidence type="ECO:0000313" key="1">
    <source>
        <dbReference type="EnsemblMetazoa" id="ENSAATROPP013172"/>
    </source>
</evidence>
<dbReference type="PANTHER" id="PTHR33053">
    <property type="entry name" value="PROTEIN, PUTATIVE-RELATED"/>
    <property type="match status" value="1"/>
</dbReference>
<sequence length="385" mass="44256">MKCDIMITHVRSARKVVYDGIGKDRTDAEFRSGLYANTHQKRHSPLLDINNIDIIQDVPVGDPLHLLDLGITRKILKGYVNGTLKPFPKWLPFTQEEISHLIVSTQLPSEITRRLRSLKYLPFWKGTELSNFLHYVSIAVLEDKISDDAFRHFKLYYTAVTILSSKYYEPHWKYAGELLKLFVERFGSIYDRSHLTSNVHNLLHISSEVYRFGPLPTLSTYPFENKLQFIKRLVRGGSRHLEQVVCRLVELREIEIAKKLKDQNYPYVETKGETVILHVTASFKLKEGDRDGWCLTNDHVVFKYHRVTKLSGSLFIVGHPILHKQPTFTDPCDSGEIILNFKADKANLSPRSITVSIADIKCKLAAVTLEQGSTFYFTPLLHTLT</sequence>
<proteinExistence type="predicted"/>
<dbReference type="Proteomes" id="UP000075880">
    <property type="component" value="Unassembled WGS sequence"/>
</dbReference>
<reference evidence="1" key="1">
    <citation type="submission" date="2024-04" db="UniProtKB">
        <authorList>
            <consortium name="EnsemblMetazoa"/>
        </authorList>
    </citation>
    <scope>IDENTIFICATION</scope>
    <source>
        <strain evidence="1">EBRO</strain>
    </source>
</reference>
<keyword evidence="2" id="KW-1185">Reference proteome</keyword>
<dbReference type="PANTHER" id="PTHR33053:SF9">
    <property type="entry name" value="AGAP000105-PA"/>
    <property type="match status" value="1"/>
</dbReference>
<organism evidence="1 2">
    <name type="scientific">Anopheles atroparvus</name>
    <name type="common">European mosquito</name>
    <dbReference type="NCBI Taxonomy" id="41427"/>
    <lineage>
        <taxon>Eukaryota</taxon>
        <taxon>Metazoa</taxon>
        <taxon>Ecdysozoa</taxon>
        <taxon>Arthropoda</taxon>
        <taxon>Hexapoda</taxon>
        <taxon>Insecta</taxon>
        <taxon>Pterygota</taxon>
        <taxon>Neoptera</taxon>
        <taxon>Endopterygota</taxon>
        <taxon>Diptera</taxon>
        <taxon>Nematocera</taxon>
        <taxon>Culicoidea</taxon>
        <taxon>Culicidae</taxon>
        <taxon>Anophelinae</taxon>
        <taxon>Anopheles</taxon>
    </lineage>
</organism>
<dbReference type="EnsemblMetazoa" id="ENSAATROPT014446">
    <property type="protein sequence ID" value="ENSAATROPP013172"/>
    <property type="gene ID" value="ENSAATROPG011722"/>
</dbReference>
<evidence type="ECO:0000313" key="2">
    <source>
        <dbReference type="Proteomes" id="UP000075880"/>
    </source>
</evidence>
<accession>A0AAG5DPI3</accession>